<accession>A0AAE3LIM6</accession>
<dbReference type="Proteomes" id="UP001208131">
    <property type="component" value="Unassembled WGS sequence"/>
</dbReference>
<keyword evidence="2" id="KW-1185">Reference proteome</keyword>
<reference evidence="1 2" key="1">
    <citation type="journal article" date="2021" name="ISME Commun">
        <title>Automated analysis of genomic sequences facilitates high-throughput and comprehensive description of bacteria.</title>
        <authorList>
            <person name="Hitch T.C.A."/>
        </authorList>
    </citation>
    <scope>NUCLEOTIDE SEQUENCE [LARGE SCALE GENOMIC DNA]</scope>
    <source>
        <strain evidence="1 2">Sanger_31</strain>
    </source>
</reference>
<organism evidence="1 2">
    <name type="scientific">Hominimerdicola aceti</name>
    <dbReference type="NCBI Taxonomy" id="2981726"/>
    <lineage>
        <taxon>Bacteria</taxon>
        <taxon>Bacillati</taxon>
        <taxon>Bacillota</taxon>
        <taxon>Clostridia</taxon>
        <taxon>Eubacteriales</taxon>
        <taxon>Oscillospiraceae</taxon>
        <taxon>Hominimerdicola</taxon>
    </lineage>
</organism>
<dbReference type="RefSeq" id="WP_186490161.1">
    <property type="nucleotide sequence ID" value="NZ_JAOQJZ010000014.1"/>
</dbReference>
<evidence type="ECO:0000313" key="1">
    <source>
        <dbReference type="EMBL" id="MCU6706665.1"/>
    </source>
</evidence>
<dbReference type="AlphaFoldDB" id="A0AAE3LIM6"/>
<dbReference type="EMBL" id="JAOQJZ010000014">
    <property type="protein sequence ID" value="MCU6706665.1"/>
    <property type="molecule type" value="Genomic_DNA"/>
</dbReference>
<gene>
    <name evidence="1" type="ORF">OCV57_12140</name>
</gene>
<sequence>MLRVISSVEAVERLKAAGFNTNVNRLNAGLRQGVYPFGCAIKLNEYVYEIYSTLLDKWIAERSERT</sequence>
<comment type="caution">
    <text evidence="1">The sequence shown here is derived from an EMBL/GenBank/DDBJ whole genome shotgun (WGS) entry which is preliminary data.</text>
</comment>
<name>A0AAE3LIM6_9FIRM</name>
<evidence type="ECO:0000313" key="2">
    <source>
        <dbReference type="Proteomes" id="UP001208131"/>
    </source>
</evidence>
<protein>
    <submittedName>
        <fullName evidence="1">Uncharacterized protein</fullName>
    </submittedName>
</protein>
<proteinExistence type="predicted"/>